<dbReference type="Proteomes" id="UP001307889">
    <property type="component" value="Chromosome 7"/>
</dbReference>
<accession>A0ABN7AXA4</accession>
<reference evidence="1 2" key="1">
    <citation type="submission" date="2023-09" db="EMBL/GenBank/DDBJ databases">
        <title>Nesidiocoris tenuis whole genome shotgun sequence.</title>
        <authorList>
            <person name="Shibata T."/>
            <person name="Shimoda M."/>
            <person name="Kobayashi T."/>
            <person name="Uehara T."/>
        </authorList>
    </citation>
    <scope>NUCLEOTIDE SEQUENCE [LARGE SCALE GENOMIC DNA]</scope>
    <source>
        <strain evidence="1 2">Japan</strain>
    </source>
</reference>
<evidence type="ECO:0000313" key="1">
    <source>
        <dbReference type="EMBL" id="BES96154.1"/>
    </source>
</evidence>
<gene>
    <name evidence="1" type="ORF">NTJ_08964</name>
</gene>
<name>A0ABN7AXA4_9HEMI</name>
<evidence type="ECO:0000313" key="2">
    <source>
        <dbReference type="Proteomes" id="UP001307889"/>
    </source>
</evidence>
<keyword evidence="2" id="KW-1185">Reference proteome</keyword>
<proteinExistence type="predicted"/>
<protein>
    <submittedName>
        <fullName evidence="1">Uncharacterized protein</fullName>
    </submittedName>
</protein>
<organism evidence="1 2">
    <name type="scientific">Nesidiocoris tenuis</name>
    <dbReference type="NCBI Taxonomy" id="355587"/>
    <lineage>
        <taxon>Eukaryota</taxon>
        <taxon>Metazoa</taxon>
        <taxon>Ecdysozoa</taxon>
        <taxon>Arthropoda</taxon>
        <taxon>Hexapoda</taxon>
        <taxon>Insecta</taxon>
        <taxon>Pterygota</taxon>
        <taxon>Neoptera</taxon>
        <taxon>Paraneoptera</taxon>
        <taxon>Hemiptera</taxon>
        <taxon>Heteroptera</taxon>
        <taxon>Panheteroptera</taxon>
        <taxon>Cimicomorpha</taxon>
        <taxon>Miridae</taxon>
        <taxon>Dicyphina</taxon>
        <taxon>Nesidiocoris</taxon>
    </lineage>
</organism>
<dbReference type="EMBL" id="AP028915">
    <property type="protein sequence ID" value="BES96154.1"/>
    <property type="molecule type" value="Genomic_DNA"/>
</dbReference>
<sequence>MLQRSQFTQEYKIKYLYPTDEDIGRHSRHTRVPPSRNWAYPPTAIWTMSHRRRTANDWGPTAGEVSGIHVYETFVIELRAEDLLADRWSKMSPRGITCPSRMPQK</sequence>